<name>A0A2X0R3M5_9PROT</name>
<evidence type="ECO:0000256" key="2">
    <source>
        <dbReference type="ARBA" id="ARBA00022729"/>
    </source>
</evidence>
<organism evidence="7">
    <name type="scientific">Candidatus Nitrotoga fabula</name>
    <dbReference type="NCBI Taxonomy" id="2182327"/>
    <lineage>
        <taxon>Bacteria</taxon>
        <taxon>Pseudomonadati</taxon>
        <taxon>Pseudomonadota</taxon>
        <taxon>Betaproteobacteria</taxon>
        <taxon>Nitrosomonadales</taxon>
        <taxon>Gallionellaceae</taxon>
        <taxon>Candidatus Nitrotoga</taxon>
    </lineage>
</organism>
<feature type="signal peptide" evidence="4">
    <location>
        <begin position="1"/>
        <end position="25"/>
    </location>
</feature>
<dbReference type="GO" id="GO:0009279">
    <property type="term" value="C:cell outer membrane"/>
    <property type="evidence" value="ECO:0007669"/>
    <property type="project" value="TreeGrafter"/>
</dbReference>
<proteinExistence type="inferred from homology"/>
<dbReference type="InterPro" id="IPR014340">
    <property type="entry name" value="LptA"/>
</dbReference>
<evidence type="ECO:0000313" key="7">
    <source>
        <dbReference type="EMBL" id="SPS04502.1"/>
    </source>
</evidence>
<dbReference type="GO" id="GO:0017089">
    <property type="term" value="F:glycolipid transfer activity"/>
    <property type="evidence" value="ECO:0007669"/>
    <property type="project" value="TreeGrafter"/>
</dbReference>
<evidence type="ECO:0000259" key="6">
    <source>
        <dbReference type="Pfam" id="PF03968"/>
    </source>
</evidence>
<feature type="chain" id="PRO_5016186221" description="Lipopolysaccharide export system protein LptA" evidence="4">
    <location>
        <begin position="26"/>
        <end position="190"/>
    </location>
</feature>
<comment type="subcellular location">
    <subcellularLocation>
        <location evidence="4">Periplasm</location>
    </subcellularLocation>
</comment>
<protein>
    <recommendedName>
        <fullName evidence="4">Lipopolysaccharide export system protein LptA</fullName>
    </recommendedName>
</protein>
<dbReference type="AlphaFoldDB" id="A0A2X0R3M5"/>
<evidence type="ECO:0000256" key="5">
    <source>
        <dbReference type="SAM" id="MobiDB-lite"/>
    </source>
</evidence>
<evidence type="ECO:0000256" key="4">
    <source>
        <dbReference type="HAMAP-Rule" id="MF_01914"/>
    </source>
</evidence>
<evidence type="ECO:0000256" key="3">
    <source>
        <dbReference type="ARBA" id="ARBA00022764"/>
    </source>
</evidence>
<dbReference type="GO" id="GO:0030288">
    <property type="term" value="C:outer membrane-bounded periplasmic space"/>
    <property type="evidence" value="ECO:0007669"/>
    <property type="project" value="TreeGrafter"/>
</dbReference>
<keyword evidence="2 4" id="KW-0732">Signal</keyword>
<dbReference type="InterPro" id="IPR005653">
    <property type="entry name" value="OstA-like_N"/>
</dbReference>
<keyword evidence="1 4" id="KW-0813">Transport</keyword>
<gene>
    <name evidence="4" type="primary">lptA</name>
    <name evidence="7" type="ORF">NITFAB_0091</name>
</gene>
<dbReference type="HAMAP" id="MF_01914">
    <property type="entry name" value="LPS_assembly_LptA"/>
    <property type="match status" value="1"/>
</dbReference>
<dbReference type="PANTHER" id="PTHR36504:SF1">
    <property type="entry name" value="LIPOPOLYSACCHARIDE EXPORT SYSTEM PROTEIN LPTA"/>
    <property type="match status" value="1"/>
</dbReference>
<dbReference type="Gene3D" id="2.60.450.10">
    <property type="entry name" value="Lipopolysaccharide (LPS) transport protein A like domain"/>
    <property type="match status" value="1"/>
</dbReference>
<sequence length="190" mass="21076" precursor="true">MCRKILKQTALLFIALICHMPVSHAERADRDKPMHLEADKLTIDDAKKISIFEGKVRLTQGTTTINADKIVVVEDKEGNKHGTATGQPANFRQKRDNADGYVEGYALRVEYDSKTTTIDLYVQARIKQDGDEVRGDHITYNSTTEIFQVNGTPSSGRVRAVIQPKSKSSPVGAPLPIKPSTTLTRPDTRQ</sequence>
<keyword evidence="3 4" id="KW-0574">Periplasm</keyword>
<feature type="domain" description="Organic solvent tolerance-like N-terminal" evidence="6">
    <location>
        <begin position="36"/>
        <end position="145"/>
    </location>
</feature>
<dbReference type="GO" id="GO:0001530">
    <property type="term" value="F:lipopolysaccharide binding"/>
    <property type="evidence" value="ECO:0007669"/>
    <property type="project" value="InterPro"/>
</dbReference>
<dbReference type="InterPro" id="IPR052037">
    <property type="entry name" value="LPS_export_LptA"/>
</dbReference>
<feature type="compositionally biased region" description="Polar residues" evidence="5">
    <location>
        <begin position="179"/>
        <end position="190"/>
    </location>
</feature>
<feature type="region of interest" description="Disordered" evidence="5">
    <location>
        <begin position="163"/>
        <end position="190"/>
    </location>
</feature>
<dbReference type="GO" id="GO:0015920">
    <property type="term" value="P:lipopolysaccharide transport"/>
    <property type="evidence" value="ECO:0007669"/>
    <property type="project" value="UniProtKB-UniRule"/>
</dbReference>
<evidence type="ECO:0000256" key="1">
    <source>
        <dbReference type="ARBA" id="ARBA00022448"/>
    </source>
</evidence>
<comment type="function">
    <text evidence="4">Involved in the assembly of lipopolysaccharide (LPS). Required for the translocation of LPS from the inner membrane to the outer membrane.</text>
</comment>
<reference evidence="7" key="1">
    <citation type="submission" date="2018-05" db="EMBL/GenBank/DDBJ databases">
        <authorList>
            <person name="Lanie J.A."/>
            <person name="Ng W.-L."/>
            <person name="Kazmierczak K.M."/>
            <person name="Andrzejewski T.M."/>
            <person name="Davidsen T.M."/>
            <person name="Wayne K.J."/>
            <person name="Tettelin H."/>
            <person name="Glass J.I."/>
            <person name="Rusch D."/>
            <person name="Podicherti R."/>
            <person name="Tsui H.-C.T."/>
            <person name="Winkler M.E."/>
        </authorList>
    </citation>
    <scope>NUCLEOTIDE SEQUENCE</scope>
    <source>
        <strain evidence="7">KNB</strain>
    </source>
</reference>
<dbReference type="GO" id="GO:0043165">
    <property type="term" value="P:Gram-negative-bacterium-type cell outer membrane assembly"/>
    <property type="evidence" value="ECO:0007669"/>
    <property type="project" value="UniProtKB-UniRule"/>
</dbReference>
<comment type="similarity">
    <text evidence="4">Belongs to the LptA family.</text>
</comment>
<accession>A0A2X0R3M5</accession>
<dbReference type="PANTHER" id="PTHR36504">
    <property type="entry name" value="LIPOPOLYSACCHARIDE EXPORT SYSTEM PROTEIN LPTA"/>
    <property type="match status" value="1"/>
</dbReference>
<comment type="subunit">
    <text evidence="4">Component of the lipopolysaccharide transport and assembly complex.</text>
</comment>
<dbReference type="EMBL" id="LS423452">
    <property type="protein sequence ID" value="SPS04502.1"/>
    <property type="molecule type" value="Genomic_DNA"/>
</dbReference>
<dbReference type="NCBIfam" id="TIGR03002">
    <property type="entry name" value="outer_YhbN_LptA"/>
    <property type="match status" value="1"/>
</dbReference>
<dbReference type="Pfam" id="PF03968">
    <property type="entry name" value="LptD_N"/>
    <property type="match status" value="1"/>
</dbReference>